<evidence type="ECO:0000313" key="2">
    <source>
        <dbReference type="Proteomes" id="UP001556367"/>
    </source>
</evidence>
<evidence type="ECO:0000313" key="1">
    <source>
        <dbReference type="EMBL" id="KAL0945365.1"/>
    </source>
</evidence>
<proteinExistence type="predicted"/>
<comment type="caution">
    <text evidence="1">The sequence shown here is derived from an EMBL/GenBank/DDBJ whole genome shotgun (WGS) entry which is preliminary data.</text>
</comment>
<dbReference type="Proteomes" id="UP001556367">
    <property type="component" value="Unassembled WGS sequence"/>
</dbReference>
<organism evidence="1 2">
    <name type="scientific">Hohenbuehelia grisea</name>
    <dbReference type="NCBI Taxonomy" id="104357"/>
    <lineage>
        <taxon>Eukaryota</taxon>
        <taxon>Fungi</taxon>
        <taxon>Dikarya</taxon>
        <taxon>Basidiomycota</taxon>
        <taxon>Agaricomycotina</taxon>
        <taxon>Agaricomycetes</taxon>
        <taxon>Agaricomycetidae</taxon>
        <taxon>Agaricales</taxon>
        <taxon>Pleurotineae</taxon>
        <taxon>Pleurotaceae</taxon>
        <taxon>Hohenbuehelia</taxon>
    </lineage>
</organism>
<accession>A0ABR3IPZ2</accession>
<gene>
    <name evidence="1" type="ORF">HGRIS_000863</name>
</gene>
<protein>
    <submittedName>
        <fullName evidence="1">Uncharacterized protein</fullName>
    </submittedName>
</protein>
<sequence length="159" mass="17538">MMTRQSTVTSQQEVFACLEQPIEDLKAELEVVNLEVLGANSNARAASKSIGVLNRRLSSLEDVMSAMQTAIDSHRHDMRLQTTQNDSSSDVQALIALELQSFLEEAKQSSWKRGSSTLPVPRNLNSMIFIFGQTQQSRRSSTKGSTNIVICSPKKSIPP</sequence>
<name>A0ABR3IPZ2_9AGAR</name>
<dbReference type="EMBL" id="JASNQZ010000018">
    <property type="protein sequence ID" value="KAL0945365.1"/>
    <property type="molecule type" value="Genomic_DNA"/>
</dbReference>
<keyword evidence="2" id="KW-1185">Reference proteome</keyword>
<reference evidence="2" key="1">
    <citation type="submission" date="2024-06" db="EMBL/GenBank/DDBJ databases">
        <title>Multi-omics analyses provide insights into the biosynthesis of the anticancer antibiotic pleurotin in Hohenbuehelia grisea.</title>
        <authorList>
            <person name="Weaver J.A."/>
            <person name="Alberti F."/>
        </authorList>
    </citation>
    <scope>NUCLEOTIDE SEQUENCE [LARGE SCALE GENOMIC DNA]</scope>
    <source>
        <strain evidence="2">T-177</strain>
    </source>
</reference>